<dbReference type="InParanoid" id="F0VK15"/>
<protein>
    <submittedName>
        <fullName evidence="2">Uncharacterized protein</fullName>
    </submittedName>
</protein>
<reference evidence="4" key="3">
    <citation type="journal article" date="2012" name="PLoS Pathog.">
        <title>Comparative genomics of the apicomplexan parasites Toxoplasma gondii and Neospora caninum: Coccidia differing in host range and transmission strategy.</title>
        <authorList>
            <person name="Reid A.J."/>
            <person name="Vermont S.J."/>
            <person name="Cotton J.A."/>
            <person name="Harris D."/>
            <person name="Hill-Cawthorne G.A."/>
            <person name="Konen-Waisman S."/>
            <person name="Latham S.M."/>
            <person name="Mourier T."/>
            <person name="Norton R."/>
            <person name="Quail M.A."/>
            <person name="Sanders M."/>
            <person name="Shanmugam D."/>
            <person name="Sohal A."/>
            <person name="Wasmuth J.D."/>
            <person name="Brunk B."/>
            <person name="Grigg M.E."/>
            <person name="Howard J.C."/>
            <person name="Parkinson J."/>
            <person name="Roos D.S."/>
            <person name="Trees A.J."/>
            <person name="Berriman M."/>
            <person name="Pain A."/>
            <person name="Wastling J.M."/>
        </authorList>
    </citation>
    <scope>NUCLEOTIDE SEQUENCE [LARGE SCALE GENOMIC DNA]</scope>
    <source>
        <strain evidence="4">Liverpool</strain>
    </source>
</reference>
<sequence length="127" mass="14240">MLRSPPGKGSPHRGTSPRWDRNGGRAVGKAVLQRGKLGGKDETGSGRVPERRRGPDRHPSSSLIQRGREGCGKAMERRLLRDHIVSFEVSRKGRMEVSPLKRRQRQGENLKEGKRWSVSLERGAEKP</sequence>
<feature type="compositionally biased region" description="Basic and acidic residues" evidence="1">
    <location>
        <begin position="105"/>
        <end position="115"/>
    </location>
</feature>
<proteinExistence type="predicted"/>
<gene>
    <name evidence="3" type="ORF">BN1204_044940</name>
    <name evidence="2" type="ORF">NCLIV_044940</name>
</gene>
<dbReference type="AlphaFoldDB" id="F0VK15"/>
<reference evidence="3" key="4">
    <citation type="journal article" date="2015" name="PLoS ONE">
        <title>Comprehensive Evaluation of Toxoplasma gondii VEG and Neospora caninum LIV Genomes with Tachyzoite Stage Transcriptome and Proteome Defines Novel Transcript Features.</title>
        <authorList>
            <person name="Ramaprasad A."/>
            <person name="Mourier T."/>
            <person name="Naeem R."/>
            <person name="Malas T.B."/>
            <person name="Moussa E."/>
            <person name="Panigrahi A."/>
            <person name="Vermont S.J."/>
            <person name="Otto T.D."/>
            <person name="Wastling J."/>
            <person name="Pain A."/>
        </authorList>
    </citation>
    <scope>NUCLEOTIDE SEQUENCE</scope>
    <source>
        <strain evidence="3">Liverpool</strain>
    </source>
</reference>
<dbReference type="RefSeq" id="XP_003884091.1">
    <property type="nucleotide sequence ID" value="XM_003884042.1"/>
</dbReference>
<accession>F0VK15</accession>
<keyword evidence="4" id="KW-1185">Reference proteome</keyword>
<dbReference type="GeneID" id="13442040"/>
<dbReference type="Proteomes" id="UP000007494">
    <property type="component" value="Chromosome X"/>
</dbReference>
<feature type="region of interest" description="Disordered" evidence="1">
    <location>
        <begin position="1"/>
        <end position="72"/>
    </location>
</feature>
<organism evidence="2 4">
    <name type="scientific">Neospora caninum (strain Liverpool)</name>
    <dbReference type="NCBI Taxonomy" id="572307"/>
    <lineage>
        <taxon>Eukaryota</taxon>
        <taxon>Sar</taxon>
        <taxon>Alveolata</taxon>
        <taxon>Apicomplexa</taxon>
        <taxon>Conoidasida</taxon>
        <taxon>Coccidia</taxon>
        <taxon>Eucoccidiorida</taxon>
        <taxon>Eimeriorina</taxon>
        <taxon>Sarcocystidae</taxon>
        <taxon>Neospora</taxon>
    </lineage>
</organism>
<name>F0VK15_NEOCL</name>
<dbReference type="EMBL" id="LN714485">
    <property type="protein sequence ID" value="CEL68756.1"/>
    <property type="molecule type" value="Genomic_DNA"/>
</dbReference>
<evidence type="ECO:0000313" key="4">
    <source>
        <dbReference type="Proteomes" id="UP000007494"/>
    </source>
</evidence>
<evidence type="ECO:0000313" key="2">
    <source>
        <dbReference type="EMBL" id="CBZ54060.1"/>
    </source>
</evidence>
<dbReference type="VEuPathDB" id="ToxoDB:NCLIV_044940"/>
<feature type="compositionally biased region" description="Basic and acidic residues" evidence="1">
    <location>
        <begin position="38"/>
        <end position="59"/>
    </location>
</feature>
<feature type="region of interest" description="Disordered" evidence="1">
    <location>
        <begin position="92"/>
        <end position="127"/>
    </location>
</feature>
<evidence type="ECO:0000313" key="3">
    <source>
        <dbReference type="EMBL" id="CEL68756.1"/>
    </source>
</evidence>
<reference evidence="2" key="1">
    <citation type="submission" date="2011-02" db="EMBL/GenBank/DDBJ databases">
        <authorList>
            <person name="Aslett M."/>
        </authorList>
    </citation>
    <scope>NUCLEOTIDE SEQUENCE</scope>
    <source>
        <strain evidence="2">Liverpool</strain>
    </source>
</reference>
<evidence type="ECO:0000256" key="1">
    <source>
        <dbReference type="SAM" id="MobiDB-lite"/>
    </source>
</evidence>
<reference evidence="2" key="2">
    <citation type="submission" date="2011-03" db="EMBL/GenBank/DDBJ databases">
        <title>Comparative genomics and transcriptomics of Neospora caninum and Toxoplasma gondii.</title>
        <authorList>
            <person name="Reid A.J."/>
            <person name="Sohal A."/>
            <person name="Harris D."/>
            <person name="Quail M."/>
            <person name="Sanders M."/>
            <person name="Berriman M."/>
            <person name="Wastling J.M."/>
            <person name="Pain A."/>
        </authorList>
    </citation>
    <scope>NUCLEOTIDE SEQUENCE</scope>
    <source>
        <strain evidence="2">Liverpool</strain>
    </source>
</reference>
<dbReference type="EMBL" id="FR823391">
    <property type="protein sequence ID" value="CBZ54060.1"/>
    <property type="molecule type" value="Genomic_DNA"/>
</dbReference>